<sequence>MIYARQYASLSGIKLEMRLFTHNFKIFAQLTRLFYCLVIFECRKLGQMVYHKLINHLAQYHKALNRRIDANNNNETVT</sequence>
<gene>
    <name evidence="1" type="ORF">MGMO_52c00100</name>
</gene>
<organism evidence="1 2">
    <name type="scientific">Methyloglobulus morosus KoM1</name>
    <dbReference type="NCBI Taxonomy" id="1116472"/>
    <lineage>
        <taxon>Bacteria</taxon>
        <taxon>Pseudomonadati</taxon>
        <taxon>Pseudomonadota</taxon>
        <taxon>Gammaproteobacteria</taxon>
        <taxon>Methylococcales</taxon>
        <taxon>Methylococcaceae</taxon>
        <taxon>Methyloglobulus</taxon>
    </lineage>
</organism>
<dbReference type="Proteomes" id="UP000017842">
    <property type="component" value="Unassembled WGS sequence"/>
</dbReference>
<evidence type="ECO:0000313" key="1">
    <source>
        <dbReference type="EMBL" id="ESS72656.1"/>
    </source>
</evidence>
<accession>V5DZD6</accession>
<protein>
    <submittedName>
        <fullName evidence="1">Uncharacterized protein</fullName>
    </submittedName>
</protein>
<reference evidence="1 2" key="1">
    <citation type="journal article" date="2013" name="Genome Announc.">
        <title>Draft Genome Sequence of the Methanotrophic Gammaproteobacterium Methyloglobulus morosus DSM 22980 Strain KoM1.</title>
        <authorList>
            <person name="Poehlein A."/>
            <person name="Deutzmann J.S."/>
            <person name="Daniel R."/>
            <person name="Simeonova D.D."/>
        </authorList>
    </citation>
    <scope>NUCLEOTIDE SEQUENCE [LARGE SCALE GENOMIC DNA]</scope>
    <source>
        <strain evidence="1 2">KoM1</strain>
    </source>
</reference>
<name>V5DZD6_9GAMM</name>
<dbReference type="AlphaFoldDB" id="V5DZD6"/>
<proteinExistence type="predicted"/>
<evidence type="ECO:0000313" key="2">
    <source>
        <dbReference type="Proteomes" id="UP000017842"/>
    </source>
</evidence>
<comment type="caution">
    <text evidence="1">The sequence shown here is derived from an EMBL/GenBank/DDBJ whole genome shotgun (WGS) entry which is preliminary data.</text>
</comment>
<keyword evidence="2" id="KW-1185">Reference proteome</keyword>
<dbReference type="EMBL" id="AYLO01000050">
    <property type="protein sequence ID" value="ESS72656.1"/>
    <property type="molecule type" value="Genomic_DNA"/>
</dbReference>
<dbReference type="STRING" id="1116472.MGMO_52c00100"/>